<sequence>MAVYCAQTSNSLSQQLQRVFQTIDAESCPLTFNFHMHTVYSDGRLEPEEAIEQAISLGLRGLAITDHHTIGGYRAAQRYLAQWQLHHPDLEDCVPQLWSGVEINAGLLDTEVHILAYAFDPQHARMQPYLQRRTATEEAYCAASIISAIHEAGGLAVLAHPARYKRSPFDLIAAANQLGVDGVETYYAYNNPHPWQPSPKETQQVYALAQQYHLLNTCGTDTHGRSILQRL</sequence>
<proteinExistence type="predicted"/>
<dbReference type="CDD" id="cd07438">
    <property type="entry name" value="PHP_HisPPase_AMP"/>
    <property type="match status" value="1"/>
</dbReference>
<evidence type="ECO:0000313" key="3">
    <source>
        <dbReference type="Proteomes" id="UP000031532"/>
    </source>
</evidence>
<name>A0A9X5EEL3_9CYAN</name>
<dbReference type="GO" id="GO:0004534">
    <property type="term" value="F:5'-3' RNA exonuclease activity"/>
    <property type="evidence" value="ECO:0007669"/>
    <property type="project" value="TreeGrafter"/>
</dbReference>
<comment type="caution">
    <text evidence="2">The sequence shown here is derived from an EMBL/GenBank/DDBJ whole genome shotgun (WGS) entry which is preliminary data.</text>
</comment>
<dbReference type="InterPro" id="IPR004013">
    <property type="entry name" value="PHP_dom"/>
</dbReference>
<dbReference type="Gene3D" id="3.20.20.140">
    <property type="entry name" value="Metal-dependent hydrolases"/>
    <property type="match status" value="1"/>
</dbReference>
<dbReference type="AlphaFoldDB" id="A0A9X5EEL3"/>
<gene>
    <name evidence="2" type="ORF">QH73_0026535</name>
</gene>
<protein>
    <submittedName>
        <fullName evidence="2">PHP domain-containing protein</fullName>
    </submittedName>
</protein>
<dbReference type="InterPro" id="IPR052018">
    <property type="entry name" value="PHP_domain"/>
</dbReference>
<dbReference type="SMART" id="SM00481">
    <property type="entry name" value="POLIIIAc"/>
    <property type="match status" value="1"/>
</dbReference>
<dbReference type="GO" id="GO:0035312">
    <property type="term" value="F:5'-3' DNA exonuclease activity"/>
    <property type="evidence" value="ECO:0007669"/>
    <property type="project" value="TreeGrafter"/>
</dbReference>
<accession>A0A9X5EEL3</accession>
<reference evidence="2 3" key="1">
    <citation type="journal article" date="2015" name="Genome Announc.">
        <title>Draft Genome Sequence of the Terrestrial Cyanobacterium Scytonema millei VB511283, Isolated from Eastern India.</title>
        <authorList>
            <person name="Sen D."/>
            <person name="Chandrababunaidu M.M."/>
            <person name="Singh D."/>
            <person name="Sanghi N."/>
            <person name="Ghorai A."/>
            <person name="Mishra G.P."/>
            <person name="Madduluri M."/>
            <person name="Adhikary S.P."/>
            <person name="Tripathy S."/>
        </authorList>
    </citation>
    <scope>NUCLEOTIDE SEQUENCE [LARGE SCALE GENOMIC DNA]</scope>
    <source>
        <strain evidence="2 3">VB511283</strain>
    </source>
</reference>
<keyword evidence="3" id="KW-1185">Reference proteome</keyword>
<dbReference type="SUPFAM" id="SSF89550">
    <property type="entry name" value="PHP domain-like"/>
    <property type="match status" value="1"/>
</dbReference>
<dbReference type="EMBL" id="JTJC03000017">
    <property type="protein sequence ID" value="NHC38134.1"/>
    <property type="molecule type" value="Genomic_DNA"/>
</dbReference>
<dbReference type="Proteomes" id="UP000031532">
    <property type="component" value="Unassembled WGS sequence"/>
</dbReference>
<dbReference type="PANTHER" id="PTHR42924">
    <property type="entry name" value="EXONUCLEASE"/>
    <property type="match status" value="1"/>
</dbReference>
<dbReference type="RefSeq" id="WP_039713724.1">
    <property type="nucleotide sequence ID" value="NZ_JTJC03000017.1"/>
</dbReference>
<dbReference type="Pfam" id="PF02811">
    <property type="entry name" value="PHP"/>
    <property type="match status" value="1"/>
</dbReference>
<organism evidence="2 3">
    <name type="scientific">Scytonema millei VB511283</name>
    <dbReference type="NCBI Taxonomy" id="1245923"/>
    <lineage>
        <taxon>Bacteria</taxon>
        <taxon>Bacillati</taxon>
        <taxon>Cyanobacteriota</taxon>
        <taxon>Cyanophyceae</taxon>
        <taxon>Nostocales</taxon>
        <taxon>Scytonemataceae</taxon>
        <taxon>Scytonema</taxon>
    </lineage>
</organism>
<dbReference type="InterPro" id="IPR003141">
    <property type="entry name" value="Pol/His_phosphatase_N"/>
</dbReference>
<feature type="domain" description="Polymerase/histidinol phosphatase N-terminal" evidence="1">
    <location>
        <begin position="32"/>
        <end position="107"/>
    </location>
</feature>
<dbReference type="OrthoDB" id="9804333at2"/>
<evidence type="ECO:0000313" key="2">
    <source>
        <dbReference type="EMBL" id="NHC38134.1"/>
    </source>
</evidence>
<dbReference type="PANTHER" id="PTHR42924:SF3">
    <property type="entry name" value="POLYMERASE_HISTIDINOL PHOSPHATASE N-TERMINAL DOMAIN-CONTAINING PROTEIN"/>
    <property type="match status" value="1"/>
</dbReference>
<dbReference type="InterPro" id="IPR016195">
    <property type="entry name" value="Pol/histidinol_Pase-like"/>
</dbReference>
<evidence type="ECO:0000259" key="1">
    <source>
        <dbReference type="SMART" id="SM00481"/>
    </source>
</evidence>